<dbReference type="Proteomes" id="UP000499080">
    <property type="component" value="Unassembled WGS sequence"/>
</dbReference>
<comment type="caution">
    <text evidence="1">The sequence shown here is derived from an EMBL/GenBank/DDBJ whole genome shotgun (WGS) entry which is preliminary data.</text>
</comment>
<dbReference type="AlphaFoldDB" id="A0A4Y2NIT4"/>
<keyword evidence="3" id="KW-1185">Reference proteome</keyword>
<gene>
    <name evidence="1" type="ORF">AVEN_120345_1</name>
    <name evidence="2" type="ORF">AVEN_199223_1</name>
</gene>
<proteinExistence type="predicted"/>
<evidence type="ECO:0000313" key="1">
    <source>
        <dbReference type="EMBL" id="GBN37616.1"/>
    </source>
</evidence>
<accession>A0A4Y2NIT4</accession>
<dbReference type="SUPFAM" id="SSF63748">
    <property type="entry name" value="Tudor/PWWP/MBT"/>
    <property type="match status" value="1"/>
</dbReference>
<sequence>MNKLGTLDLSQEYHIVFFDETASKSWIKGSNIQPFSMSSADEIPLGKIKKAVQNAEEAMKMTKQERLMRFSFSVRNGKKRSHTESKGNFCFLPLSILQKNLLTPFKEPFFFLVVVVGTNPSLSSCR</sequence>
<protein>
    <submittedName>
        <fullName evidence="1">Uncharacterized protein</fullName>
    </submittedName>
</protein>
<dbReference type="Gene3D" id="2.30.30.140">
    <property type="match status" value="1"/>
</dbReference>
<reference evidence="1 3" key="1">
    <citation type="journal article" date="2019" name="Sci. Rep.">
        <title>Orb-weaving spider Araneus ventricosus genome elucidates the spidroin gene catalogue.</title>
        <authorList>
            <person name="Kono N."/>
            <person name="Nakamura H."/>
            <person name="Ohtoshi R."/>
            <person name="Moran D.A.P."/>
            <person name="Shinohara A."/>
            <person name="Yoshida Y."/>
            <person name="Fujiwara M."/>
            <person name="Mori M."/>
            <person name="Tomita M."/>
            <person name="Arakawa K."/>
        </authorList>
    </citation>
    <scope>NUCLEOTIDE SEQUENCE [LARGE SCALE GENOMIC DNA]</scope>
</reference>
<evidence type="ECO:0000313" key="3">
    <source>
        <dbReference type="Proteomes" id="UP000499080"/>
    </source>
</evidence>
<dbReference type="EMBL" id="BGPR01127623">
    <property type="protein sequence ID" value="GBN37616.1"/>
    <property type="molecule type" value="Genomic_DNA"/>
</dbReference>
<dbReference type="EMBL" id="BGPR01127634">
    <property type="protein sequence ID" value="GBN37656.1"/>
    <property type="molecule type" value="Genomic_DNA"/>
</dbReference>
<name>A0A4Y2NIT4_ARAVE</name>
<evidence type="ECO:0000313" key="2">
    <source>
        <dbReference type="EMBL" id="GBN37656.1"/>
    </source>
</evidence>
<organism evidence="1 3">
    <name type="scientific">Araneus ventricosus</name>
    <name type="common">Orbweaver spider</name>
    <name type="synonym">Epeira ventricosa</name>
    <dbReference type="NCBI Taxonomy" id="182803"/>
    <lineage>
        <taxon>Eukaryota</taxon>
        <taxon>Metazoa</taxon>
        <taxon>Ecdysozoa</taxon>
        <taxon>Arthropoda</taxon>
        <taxon>Chelicerata</taxon>
        <taxon>Arachnida</taxon>
        <taxon>Araneae</taxon>
        <taxon>Araneomorphae</taxon>
        <taxon>Entelegynae</taxon>
        <taxon>Araneoidea</taxon>
        <taxon>Araneidae</taxon>
        <taxon>Araneus</taxon>
    </lineage>
</organism>